<gene>
    <name evidence="1" type="ORF">EEDITHA_LOCUS16175</name>
</gene>
<protein>
    <recommendedName>
        <fullName evidence="3">Retrovirus-related Pol polyprotein from type-1 retrotransposable element R1</fullName>
    </recommendedName>
</protein>
<reference evidence="1" key="1">
    <citation type="submission" date="2022-03" db="EMBL/GenBank/DDBJ databases">
        <authorList>
            <person name="Tunstrom K."/>
        </authorList>
    </citation>
    <scope>NUCLEOTIDE SEQUENCE</scope>
</reference>
<name>A0AAU9UQI8_EUPED</name>
<accession>A0AAU9UQI8</accession>
<dbReference type="PANTHER" id="PTHR33481:SF1">
    <property type="entry name" value="ENDONUCLEASE_EXONUCLEASE_PHOSPHATASE DOMAIN-CONTAINING PROTEIN-RELATED"/>
    <property type="match status" value="1"/>
</dbReference>
<comment type="caution">
    <text evidence="1">The sequence shown here is derived from an EMBL/GenBank/DDBJ whole genome shotgun (WGS) entry which is preliminary data.</text>
</comment>
<dbReference type="Proteomes" id="UP001153954">
    <property type="component" value="Unassembled WGS sequence"/>
</dbReference>
<organism evidence="1 2">
    <name type="scientific">Euphydryas editha</name>
    <name type="common">Edith's checkerspot</name>
    <dbReference type="NCBI Taxonomy" id="104508"/>
    <lineage>
        <taxon>Eukaryota</taxon>
        <taxon>Metazoa</taxon>
        <taxon>Ecdysozoa</taxon>
        <taxon>Arthropoda</taxon>
        <taxon>Hexapoda</taxon>
        <taxon>Insecta</taxon>
        <taxon>Pterygota</taxon>
        <taxon>Neoptera</taxon>
        <taxon>Endopterygota</taxon>
        <taxon>Lepidoptera</taxon>
        <taxon>Glossata</taxon>
        <taxon>Ditrysia</taxon>
        <taxon>Papilionoidea</taxon>
        <taxon>Nymphalidae</taxon>
        <taxon>Nymphalinae</taxon>
        <taxon>Euphydryas</taxon>
    </lineage>
</organism>
<keyword evidence="2" id="KW-1185">Reference proteome</keyword>
<sequence>MENWRVDRDLITSDHNAILFDLRVGRPLKPLKPISTRRYNTKKARWADFTTTMKSGLVKQKVTLSSVSDVSSNEELEEMLTRVIRKTSRRQDDTLLRNAAGETLTPDQSAELLAKTFYPNDSVTTDTAYHKQVREAVECRIPAELQDLSEDDPPFTTSELEMVLSSQNPKKAPGPDGLTSDICTAAINYDREVFLALANKCLSLSYFPKQWKVAHVCILRKPAKEDYTHPKSYRPTGLLSIFGKTVEKLLVDFSGDSSQRCTMVSMVSCQKGERRTLSTSSIPGGRLN</sequence>
<evidence type="ECO:0000313" key="2">
    <source>
        <dbReference type="Proteomes" id="UP001153954"/>
    </source>
</evidence>
<evidence type="ECO:0008006" key="3">
    <source>
        <dbReference type="Google" id="ProtNLM"/>
    </source>
</evidence>
<dbReference type="EMBL" id="CAKOGL010000023">
    <property type="protein sequence ID" value="CAH2101413.1"/>
    <property type="molecule type" value="Genomic_DNA"/>
</dbReference>
<proteinExistence type="predicted"/>
<dbReference type="PANTHER" id="PTHR33481">
    <property type="entry name" value="REVERSE TRANSCRIPTASE"/>
    <property type="match status" value="1"/>
</dbReference>
<dbReference type="AlphaFoldDB" id="A0AAU9UQI8"/>
<evidence type="ECO:0000313" key="1">
    <source>
        <dbReference type="EMBL" id="CAH2101413.1"/>
    </source>
</evidence>